<feature type="disulfide bond" description="Redox-active" evidence="11">
    <location>
        <begin position="426"/>
        <end position="429"/>
    </location>
</feature>
<dbReference type="GO" id="GO:0003756">
    <property type="term" value="F:protein disulfide isomerase activity"/>
    <property type="evidence" value="ECO:0000318"/>
    <property type="project" value="GO_Central"/>
</dbReference>
<keyword evidence="8 11" id="KW-1015">Disulfide bond</keyword>
<evidence type="ECO:0000256" key="14">
    <source>
        <dbReference type="SAM" id="MobiDB-lite"/>
    </source>
</evidence>
<dbReference type="FunFam" id="3.40.30.10:FF:000023">
    <property type="entry name" value="Protein disulfide-isomerase"/>
    <property type="match status" value="1"/>
</dbReference>
<dbReference type="CDD" id="cd02961">
    <property type="entry name" value="PDI_a_family"/>
    <property type="match status" value="1"/>
</dbReference>
<organism evidence="16 17">
    <name type="scientific">Klebsormidium nitens</name>
    <name type="common">Green alga</name>
    <name type="synonym">Ulothrix nitens</name>
    <dbReference type="NCBI Taxonomy" id="105231"/>
    <lineage>
        <taxon>Eukaryota</taxon>
        <taxon>Viridiplantae</taxon>
        <taxon>Streptophyta</taxon>
        <taxon>Klebsormidiophyceae</taxon>
        <taxon>Klebsormidiales</taxon>
        <taxon>Klebsormidiaceae</taxon>
        <taxon>Klebsormidium</taxon>
    </lineage>
</organism>
<dbReference type="STRING" id="105231.A0A1Y1I0K1"/>
<dbReference type="PRINTS" id="PR00421">
    <property type="entry name" value="THIOREDOXIN"/>
</dbReference>
<keyword evidence="5 13" id="KW-0732">Signal</keyword>
<dbReference type="NCBIfam" id="TIGR01130">
    <property type="entry name" value="ER_PDI_fam"/>
    <property type="match status" value="1"/>
</dbReference>
<evidence type="ECO:0000256" key="8">
    <source>
        <dbReference type="ARBA" id="ARBA00023157"/>
    </source>
</evidence>
<dbReference type="CDD" id="cd02982">
    <property type="entry name" value="PDI_b'_family"/>
    <property type="match status" value="1"/>
</dbReference>
<keyword evidence="7" id="KW-0256">Endoplasmic reticulum</keyword>
<dbReference type="SUPFAM" id="SSF52833">
    <property type="entry name" value="Thioredoxin-like"/>
    <property type="match status" value="4"/>
</dbReference>
<dbReference type="CDD" id="cd02995">
    <property type="entry name" value="PDI_a_PDI_a'_C"/>
    <property type="match status" value="1"/>
</dbReference>
<evidence type="ECO:0000313" key="17">
    <source>
        <dbReference type="Proteomes" id="UP000054558"/>
    </source>
</evidence>
<evidence type="ECO:0000256" key="3">
    <source>
        <dbReference type="ARBA" id="ARBA00006347"/>
    </source>
</evidence>
<feature type="region of interest" description="Disordered" evidence="14">
    <location>
        <begin position="513"/>
        <end position="535"/>
    </location>
</feature>
<keyword evidence="9 13" id="KW-0413">Isomerase</keyword>
<evidence type="ECO:0000256" key="12">
    <source>
        <dbReference type="RuleBase" id="RU004208"/>
    </source>
</evidence>
<dbReference type="Gene3D" id="3.40.30.10">
    <property type="entry name" value="Glutaredoxin"/>
    <property type="match status" value="4"/>
</dbReference>
<dbReference type="PROSITE" id="PS00194">
    <property type="entry name" value="THIOREDOXIN_1"/>
    <property type="match status" value="2"/>
</dbReference>
<evidence type="ECO:0000313" key="16">
    <source>
        <dbReference type="EMBL" id="GAQ82681.1"/>
    </source>
</evidence>
<gene>
    <name evidence="16" type="ORF">KFL_001200050</name>
</gene>
<dbReference type="InterPro" id="IPR017937">
    <property type="entry name" value="Thioredoxin_CS"/>
</dbReference>
<feature type="signal peptide" evidence="13">
    <location>
        <begin position="1"/>
        <end position="27"/>
    </location>
</feature>
<evidence type="ECO:0000256" key="4">
    <source>
        <dbReference type="ARBA" id="ARBA00012723"/>
    </source>
</evidence>
<dbReference type="CDD" id="cd02981">
    <property type="entry name" value="PDI_b_family"/>
    <property type="match status" value="1"/>
</dbReference>
<protein>
    <recommendedName>
        <fullName evidence="4 13">Protein disulfide-isomerase</fullName>
        <ecNumber evidence="4 13">5.3.4.1</ecNumber>
    </recommendedName>
</protein>
<dbReference type="GO" id="GO:0005783">
    <property type="term" value="C:endoplasmic reticulum"/>
    <property type="evidence" value="ECO:0000318"/>
    <property type="project" value="GO_Central"/>
</dbReference>
<name>A0A1Y1I0K1_KLENI</name>
<feature type="domain" description="Thioredoxin" evidence="15">
    <location>
        <begin position="38"/>
        <end position="166"/>
    </location>
</feature>
<feature type="domain" description="Thioredoxin" evidence="15">
    <location>
        <begin position="383"/>
        <end position="505"/>
    </location>
</feature>
<keyword evidence="6" id="KW-0677">Repeat</keyword>
<sequence length="535" mass="59003">MALSRSWLLCLFGFLLLSQQCLQLAYAEEAAGDDDAGEYEDDEVPQAAAEPAAVENSEQNVLVLTESNFDKTVQGHKYVLAEFYAPWCGHCKKLTPEYAEAATILKGYEEDVVLAKIDATEEKSLAEKYGVSGFPTIFWFVDGEKTDYKGGRTSGEIVSWIKKKTGPPATTLTSKKELIDILEVETAVVVGYFDKLEGAEWEAFQAAARSIDDVAFVQTTEKVVADEAAIKGSAPAVVLLKDEEEKLLQFDGKFKDADLKDFVSKNKLPLIVAFSQATGPAIFQSPVKKMAFIFAEGAGEKSMKDAQAVAKDFKGQVTFVSVDVNSQETGQLVEYFGAKGQTYPFVVGYDSVATKKYQLEDKFSKAALKTFATGFVKDTLKPFYKSDPIPDKESEDGVTVVVGNNFESVVLDETKDVLLEVYAPWCGHCKALAPTWEKLGKRFRSVDSVVVAKMDGTTNEHEKVNVRGFPTLLFYPAGSKGSPLNVEVKDRTVKAFTDYIKENAKIPFELKKKEKKKEEGIEEPTATENVKKDEL</sequence>
<dbReference type="InterPro" id="IPR013766">
    <property type="entry name" value="Thioredoxin_domain"/>
</dbReference>
<evidence type="ECO:0000259" key="15">
    <source>
        <dbReference type="PROSITE" id="PS51352"/>
    </source>
</evidence>
<dbReference type="PROSITE" id="PS51352">
    <property type="entry name" value="THIOREDOXIN_2"/>
    <property type="match status" value="2"/>
</dbReference>
<dbReference type="AlphaFoldDB" id="A0A1Y1I0K1"/>
<dbReference type="OMA" id="TRESANM"/>
<evidence type="ECO:0000256" key="9">
    <source>
        <dbReference type="ARBA" id="ARBA00023235"/>
    </source>
</evidence>
<evidence type="ECO:0000256" key="7">
    <source>
        <dbReference type="ARBA" id="ARBA00022824"/>
    </source>
</evidence>
<dbReference type="Pfam" id="PF13848">
    <property type="entry name" value="Thioredoxin_6"/>
    <property type="match status" value="1"/>
</dbReference>
<dbReference type="EMBL" id="DF237069">
    <property type="protein sequence ID" value="GAQ82681.1"/>
    <property type="molecule type" value="Genomic_DNA"/>
</dbReference>
<feature type="chain" id="PRO_5011817683" description="Protein disulfide-isomerase" evidence="13">
    <location>
        <begin position="28"/>
        <end position="535"/>
    </location>
</feature>
<comment type="similarity">
    <text evidence="3 12">Belongs to the protein disulfide isomerase family.</text>
</comment>
<feature type="compositionally biased region" description="Low complexity" evidence="14">
    <location>
        <begin position="45"/>
        <end position="55"/>
    </location>
</feature>
<accession>A0A1Y1I0K1</accession>
<feature type="region of interest" description="Disordered" evidence="14">
    <location>
        <begin position="34"/>
        <end position="55"/>
    </location>
</feature>
<dbReference type="NCBIfam" id="TIGR01126">
    <property type="entry name" value="pdi_dom"/>
    <property type="match status" value="1"/>
</dbReference>
<keyword evidence="10 11" id="KW-0676">Redox-active center</keyword>
<evidence type="ECO:0000256" key="13">
    <source>
        <dbReference type="RuleBase" id="RU361130"/>
    </source>
</evidence>
<evidence type="ECO:0000256" key="1">
    <source>
        <dbReference type="ARBA" id="ARBA00001182"/>
    </source>
</evidence>
<dbReference type="FunFam" id="3.40.30.10:FF:000042">
    <property type="entry name" value="protein disulfide-isomerase A2"/>
    <property type="match status" value="1"/>
</dbReference>
<dbReference type="EC" id="5.3.4.1" evidence="4 13"/>
<dbReference type="InterPro" id="IPR036249">
    <property type="entry name" value="Thioredoxin-like_sf"/>
</dbReference>
<dbReference type="GO" id="GO:0034976">
    <property type="term" value="P:response to endoplasmic reticulum stress"/>
    <property type="evidence" value="ECO:0000318"/>
    <property type="project" value="GO_Central"/>
</dbReference>
<dbReference type="GO" id="GO:0005788">
    <property type="term" value="C:endoplasmic reticulum lumen"/>
    <property type="evidence" value="ECO:0007669"/>
    <property type="project" value="UniProtKB-SubCell"/>
</dbReference>
<evidence type="ECO:0000256" key="6">
    <source>
        <dbReference type="ARBA" id="ARBA00022737"/>
    </source>
</evidence>
<dbReference type="Pfam" id="PF00085">
    <property type="entry name" value="Thioredoxin"/>
    <property type="match status" value="2"/>
</dbReference>
<comment type="subcellular location">
    <subcellularLocation>
        <location evidence="2">Endoplasmic reticulum lumen</location>
    </subcellularLocation>
</comment>
<dbReference type="GO" id="GO:0006457">
    <property type="term" value="P:protein folding"/>
    <property type="evidence" value="ECO:0000318"/>
    <property type="project" value="GO_Central"/>
</dbReference>
<dbReference type="PANTHER" id="PTHR18929:SF246">
    <property type="entry name" value="PROTEIN DISULFIDE ISOMERASE-LIKE 1-4"/>
    <property type="match status" value="1"/>
</dbReference>
<keyword evidence="17" id="KW-1185">Reference proteome</keyword>
<proteinExistence type="inferred from homology"/>
<feature type="compositionally biased region" description="Acidic residues" evidence="14">
    <location>
        <begin position="34"/>
        <end position="44"/>
    </location>
</feature>
<evidence type="ECO:0000256" key="11">
    <source>
        <dbReference type="PIRSR" id="PIRSR605792-51"/>
    </source>
</evidence>
<evidence type="ECO:0000256" key="10">
    <source>
        <dbReference type="ARBA" id="ARBA00023284"/>
    </source>
</evidence>
<evidence type="ECO:0000256" key="5">
    <source>
        <dbReference type="ARBA" id="ARBA00022729"/>
    </source>
</evidence>
<evidence type="ECO:0000256" key="2">
    <source>
        <dbReference type="ARBA" id="ARBA00004319"/>
    </source>
</evidence>
<dbReference type="InterPro" id="IPR005788">
    <property type="entry name" value="PDI_thioredoxin-like_dom"/>
</dbReference>
<feature type="disulfide bond" description="Redox-active" evidence="11">
    <location>
        <begin position="88"/>
        <end position="91"/>
    </location>
</feature>
<dbReference type="OrthoDB" id="427280at2759"/>
<dbReference type="PANTHER" id="PTHR18929">
    <property type="entry name" value="PROTEIN DISULFIDE ISOMERASE"/>
    <property type="match status" value="1"/>
</dbReference>
<comment type="catalytic activity">
    <reaction evidence="1 13">
        <text>Catalyzes the rearrangement of -S-S- bonds in proteins.</text>
        <dbReference type="EC" id="5.3.4.1"/>
    </reaction>
</comment>
<dbReference type="Proteomes" id="UP000054558">
    <property type="component" value="Unassembled WGS sequence"/>
</dbReference>
<dbReference type="InterPro" id="IPR005792">
    <property type="entry name" value="Prot_disulphide_isomerase"/>
</dbReference>
<reference evidence="16 17" key="1">
    <citation type="journal article" date="2014" name="Nat. Commun.">
        <title>Klebsormidium flaccidum genome reveals primary factors for plant terrestrial adaptation.</title>
        <authorList>
            <person name="Hori K."/>
            <person name="Maruyama F."/>
            <person name="Fujisawa T."/>
            <person name="Togashi T."/>
            <person name="Yamamoto N."/>
            <person name="Seo M."/>
            <person name="Sato S."/>
            <person name="Yamada T."/>
            <person name="Mori H."/>
            <person name="Tajima N."/>
            <person name="Moriyama T."/>
            <person name="Ikeuchi M."/>
            <person name="Watanabe M."/>
            <person name="Wada H."/>
            <person name="Kobayashi K."/>
            <person name="Saito M."/>
            <person name="Masuda T."/>
            <person name="Sasaki-Sekimoto Y."/>
            <person name="Mashiguchi K."/>
            <person name="Awai K."/>
            <person name="Shimojima M."/>
            <person name="Masuda S."/>
            <person name="Iwai M."/>
            <person name="Nobusawa T."/>
            <person name="Narise T."/>
            <person name="Kondo S."/>
            <person name="Saito H."/>
            <person name="Sato R."/>
            <person name="Murakawa M."/>
            <person name="Ihara Y."/>
            <person name="Oshima-Yamada Y."/>
            <person name="Ohtaka K."/>
            <person name="Satoh M."/>
            <person name="Sonobe K."/>
            <person name="Ishii M."/>
            <person name="Ohtani R."/>
            <person name="Kanamori-Sato M."/>
            <person name="Honoki R."/>
            <person name="Miyazaki D."/>
            <person name="Mochizuki H."/>
            <person name="Umetsu J."/>
            <person name="Higashi K."/>
            <person name="Shibata D."/>
            <person name="Kamiya Y."/>
            <person name="Sato N."/>
            <person name="Nakamura Y."/>
            <person name="Tabata S."/>
            <person name="Ida S."/>
            <person name="Kurokawa K."/>
            <person name="Ohta H."/>
        </authorList>
    </citation>
    <scope>NUCLEOTIDE SEQUENCE [LARGE SCALE GENOMIC DNA]</scope>
    <source>
        <strain evidence="16 17">NIES-2285</strain>
    </source>
</reference>